<feature type="binding site" evidence="7">
    <location>
        <position position="114"/>
    </location>
    <ligand>
        <name>Mg(2+)</name>
        <dbReference type="ChEBI" id="CHEBI:18420"/>
        <label>1</label>
        <note>catalytic</note>
    </ligand>
</feature>
<dbReference type="Pfam" id="PF00459">
    <property type="entry name" value="Inositol_P"/>
    <property type="match status" value="1"/>
</dbReference>
<evidence type="ECO:0000256" key="6">
    <source>
        <dbReference type="NCBIfam" id="TIGR02067"/>
    </source>
</evidence>
<dbReference type="Gene3D" id="3.40.190.80">
    <property type="match status" value="1"/>
</dbReference>
<comment type="cofactor">
    <cofactor evidence="1 7">
        <name>Mg(2+)</name>
        <dbReference type="ChEBI" id="CHEBI:18420"/>
    </cofactor>
</comment>
<keyword evidence="4 8" id="KW-0378">Hydrolase</keyword>
<evidence type="ECO:0000313" key="9">
    <source>
        <dbReference type="Proteomes" id="UP000316304"/>
    </source>
</evidence>
<evidence type="ECO:0000256" key="7">
    <source>
        <dbReference type="PIRSR" id="PIRSR600760-2"/>
    </source>
</evidence>
<reference evidence="8 9" key="1">
    <citation type="submission" date="2019-02" db="EMBL/GenBank/DDBJ databases">
        <title>Deep-cultivation of Planctomycetes and their phenomic and genomic characterization uncovers novel biology.</title>
        <authorList>
            <person name="Wiegand S."/>
            <person name="Jogler M."/>
            <person name="Boedeker C."/>
            <person name="Pinto D."/>
            <person name="Vollmers J."/>
            <person name="Rivas-Marin E."/>
            <person name="Kohn T."/>
            <person name="Peeters S.H."/>
            <person name="Heuer A."/>
            <person name="Rast P."/>
            <person name="Oberbeckmann S."/>
            <person name="Bunk B."/>
            <person name="Jeske O."/>
            <person name="Meyerdierks A."/>
            <person name="Storesund J.E."/>
            <person name="Kallscheuer N."/>
            <person name="Luecker S."/>
            <person name="Lage O.M."/>
            <person name="Pohl T."/>
            <person name="Merkel B.J."/>
            <person name="Hornburger P."/>
            <person name="Mueller R.-W."/>
            <person name="Bruemmer F."/>
            <person name="Labrenz M."/>
            <person name="Spormann A.M."/>
            <person name="Op Den Camp H."/>
            <person name="Overmann J."/>
            <person name="Amann R."/>
            <person name="Jetten M.S.M."/>
            <person name="Mascher T."/>
            <person name="Medema M.H."/>
            <person name="Devos D.P."/>
            <person name="Kaster A.-K."/>
            <person name="Ovreas L."/>
            <person name="Rohde M."/>
            <person name="Galperin M.Y."/>
            <person name="Jogler C."/>
        </authorList>
    </citation>
    <scope>NUCLEOTIDE SEQUENCE [LARGE SCALE GENOMIC DNA]</scope>
    <source>
        <strain evidence="8 9">Pla52o</strain>
    </source>
</reference>
<dbReference type="Gene3D" id="3.30.540.10">
    <property type="entry name" value="Fructose-1,6-Bisphosphatase, subunit A, domain 1"/>
    <property type="match status" value="1"/>
</dbReference>
<dbReference type="NCBIfam" id="TIGR02067">
    <property type="entry name" value="his_9_HisN"/>
    <property type="match status" value="1"/>
</dbReference>
<feature type="binding site" evidence="7">
    <location>
        <position position="117"/>
    </location>
    <ligand>
        <name>Mg(2+)</name>
        <dbReference type="ChEBI" id="CHEBI:18420"/>
        <label>1</label>
        <note>catalytic</note>
    </ligand>
</feature>
<accession>A0A5C6CR64</accession>
<dbReference type="Proteomes" id="UP000316304">
    <property type="component" value="Unassembled WGS sequence"/>
</dbReference>
<evidence type="ECO:0000256" key="3">
    <source>
        <dbReference type="ARBA" id="ARBA00022723"/>
    </source>
</evidence>
<feature type="binding site" evidence="7">
    <location>
        <position position="116"/>
    </location>
    <ligand>
        <name>Mg(2+)</name>
        <dbReference type="ChEBI" id="CHEBI:18420"/>
        <label>1</label>
        <note>catalytic</note>
    </ligand>
</feature>
<keyword evidence="9" id="KW-1185">Reference proteome</keyword>
<name>A0A5C6CR64_9BACT</name>
<protein>
    <recommendedName>
        <fullName evidence="6">Histidinol-phosphatase</fullName>
        <ecNumber evidence="6">3.1.3.15</ecNumber>
    </recommendedName>
</protein>
<dbReference type="CDD" id="cd01641">
    <property type="entry name" value="Bacterial_IMPase_like_1"/>
    <property type="match status" value="1"/>
</dbReference>
<evidence type="ECO:0000313" key="8">
    <source>
        <dbReference type="EMBL" id="TWU26385.1"/>
    </source>
</evidence>
<dbReference type="InterPro" id="IPR051090">
    <property type="entry name" value="Inositol_monoP_superfamily"/>
</dbReference>
<dbReference type="SUPFAM" id="SSF56655">
    <property type="entry name" value="Carbohydrate phosphatase"/>
    <property type="match status" value="1"/>
</dbReference>
<sequence length="291" mass="31102">MKRASQARKANNPSQITRVNTMASKPADWQSMHEGRLSAMIEVVQAAGQHTLKYFGASGLVVDAKTDDSPVTVADREAEQLVRKMLGERFPDDTVQGEEFAEKTGTSSYRWVVDPIDGTKSFVCGVPLYSTLLAVECDGVVVGGAIFIPALGELIVAAVGQGSWHRKTADSAWAQASVSGKTELSTAVFVTSEVGSFAKRGNANAYARLEGDAWVTRSWGDGYGYLLVATGRADLMVDPMCNAWDVAAIMPIVEEAGGKFTDWKGEPTVRGGDGIGTNGHLHAAVLERLFD</sequence>
<keyword evidence="3 7" id="KW-0479">Metal-binding</keyword>
<evidence type="ECO:0000256" key="1">
    <source>
        <dbReference type="ARBA" id="ARBA00001946"/>
    </source>
</evidence>
<dbReference type="InterPro" id="IPR011809">
    <property type="entry name" value="His_9_proposed"/>
</dbReference>
<dbReference type="EMBL" id="SJPT01000001">
    <property type="protein sequence ID" value="TWU26385.1"/>
    <property type="molecule type" value="Genomic_DNA"/>
</dbReference>
<dbReference type="PRINTS" id="PR00377">
    <property type="entry name" value="IMPHPHTASES"/>
</dbReference>
<dbReference type="AlphaFoldDB" id="A0A5C6CR64"/>
<evidence type="ECO:0000256" key="4">
    <source>
        <dbReference type="ARBA" id="ARBA00022801"/>
    </source>
</evidence>
<comment type="similarity">
    <text evidence="2">Belongs to the inositol monophosphatase superfamily.</text>
</comment>
<organism evidence="8 9">
    <name type="scientific">Novipirellula galeiformis</name>
    <dbReference type="NCBI Taxonomy" id="2528004"/>
    <lineage>
        <taxon>Bacteria</taxon>
        <taxon>Pseudomonadati</taxon>
        <taxon>Planctomycetota</taxon>
        <taxon>Planctomycetia</taxon>
        <taxon>Pirellulales</taxon>
        <taxon>Pirellulaceae</taxon>
        <taxon>Novipirellula</taxon>
    </lineage>
</organism>
<evidence type="ECO:0000256" key="2">
    <source>
        <dbReference type="ARBA" id="ARBA00009759"/>
    </source>
</evidence>
<dbReference type="PANTHER" id="PTHR43200">
    <property type="entry name" value="PHOSPHATASE"/>
    <property type="match status" value="1"/>
</dbReference>
<evidence type="ECO:0000256" key="5">
    <source>
        <dbReference type="ARBA" id="ARBA00022842"/>
    </source>
</evidence>
<gene>
    <name evidence="8" type="primary">hisN</name>
    <name evidence="8" type="ORF">Pla52o_02380</name>
</gene>
<dbReference type="GO" id="GO:0004401">
    <property type="term" value="F:histidinol-phosphatase activity"/>
    <property type="evidence" value="ECO:0007669"/>
    <property type="project" value="UniProtKB-UniRule"/>
</dbReference>
<dbReference type="InterPro" id="IPR000760">
    <property type="entry name" value="Inositol_monophosphatase-like"/>
</dbReference>
<keyword evidence="5 7" id="KW-0460">Magnesium</keyword>
<dbReference type="GO" id="GO:0046872">
    <property type="term" value="F:metal ion binding"/>
    <property type="evidence" value="ECO:0007669"/>
    <property type="project" value="UniProtKB-KW"/>
</dbReference>
<dbReference type="PANTHER" id="PTHR43200:SF6">
    <property type="entry name" value="3'(2'),5'-BISPHOSPHATE NUCLEOTIDASE"/>
    <property type="match status" value="1"/>
</dbReference>
<feature type="binding site" evidence="7">
    <location>
        <position position="98"/>
    </location>
    <ligand>
        <name>Mg(2+)</name>
        <dbReference type="ChEBI" id="CHEBI:18420"/>
        <label>1</label>
        <note>catalytic</note>
    </ligand>
</feature>
<proteinExistence type="inferred from homology"/>
<dbReference type="GO" id="GO:0000105">
    <property type="term" value="P:L-histidine biosynthetic process"/>
    <property type="evidence" value="ECO:0007669"/>
    <property type="project" value="UniProtKB-UniRule"/>
</dbReference>
<comment type="caution">
    <text evidence="8">The sequence shown here is derived from an EMBL/GenBank/DDBJ whole genome shotgun (WGS) entry which is preliminary data.</text>
</comment>
<dbReference type="EC" id="3.1.3.15" evidence="6"/>
<feature type="binding site" evidence="7">
    <location>
        <position position="245"/>
    </location>
    <ligand>
        <name>Mg(2+)</name>
        <dbReference type="ChEBI" id="CHEBI:18420"/>
        <label>1</label>
        <note>catalytic</note>
    </ligand>
</feature>